<dbReference type="InterPro" id="IPR039421">
    <property type="entry name" value="Type_1_exporter"/>
</dbReference>
<feature type="region of interest" description="Disordered" evidence="7">
    <location>
        <begin position="562"/>
        <end position="586"/>
    </location>
</feature>
<dbReference type="GO" id="GO:0030256">
    <property type="term" value="C:type I protein secretion system complex"/>
    <property type="evidence" value="ECO:0007669"/>
    <property type="project" value="InterPro"/>
</dbReference>
<dbReference type="PANTHER" id="PTHR24221">
    <property type="entry name" value="ATP-BINDING CASSETTE SUB-FAMILY B"/>
    <property type="match status" value="1"/>
</dbReference>
<evidence type="ECO:0000256" key="1">
    <source>
        <dbReference type="ARBA" id="ARBA00004651"/>
    </source>
</evidence>
<sequence length="586" mass="62868">MKLTSTRTNAVMAEALRACRRHFGYALLFSAAVNLLFIAPMLYMLQVYDRVIPTAGGITLLLLTFVLTFSLLTLSGLDAIRSRLLVRAGVRLDRVLSGTIIDATLVRPDGAGQRLARQAVREFDTLRQALTGPAILALLDAPWVPVYILIGFLIHPWIGVLALVGAGLNVMLAWQNERATRDRLDQANSAAGRTYAEFEFTAASADVIRALGLRRAMVQGHLADRSRMLQLQTDASLASGGLTATSKFVRLLLQSLALGLGALLAINSLISPGAVFASMFIIGRALAPIDQLVGSWKTIVQARGAYRTLNELLDETPPDVALTQLPRPNGRLEVEGVAVLDPQRRPIIANIGFAVHPGEVVAIVGPSGAGKSTLVRALAGALIPATGTIRFDGADQSNWDPERLAEHVGFMPQDSMLFAGTVKDNISRFRNRLGEDAAAVDADTIAAAEAAGAHEMIMRLPGGYDQPIGINGRGLSAGQAQRVALARALFRNPRYLILDEPNASLDAEGEAHLARTLEGAKARGTTILLVAHRMSVLQVVDKLMVVRDGRIALYGPRDEVLAKITPQPPQPQPQPRVASMTPRAQV</sequence>
<evidence type="ECO:0000313" key="11">
    <source>
        <dbReference type="EMBL" id="CAA9496403.1"/>
    </source>
</evidence>
<dbReference type="Gene3D" id="3.40.50.300">
    <property type="entry name" value="P-loop containing nucleotide triphosphate hydrolases"/>
    <property type="match status" value="1"/>
</dbReference>
<dbReference type="GO" id="GO:0034040">
    <property type="term" value="F:ATPase-coupled lipid transmembrane transporter activity"/>
    <property type="evidence" value="ECO:0007669"/>
    <property type="project" value="TreeGrafter"/>
</dbReference>
<keyword evidence="6 8" id="KW-0472">Membrane</keyword>
<keyword evidence="5 8" id="KW-1133">Transmembrane helix</keyword>
<dbReference type="InterPro" id="IPR003593">
    <property type="entry name" value="AAA+_ATPase"/>
</dbReference>
<dbReference type="GO" id="GO:0030253">
    <property type="term" value="P:protein secretion by the type I secretion system"/>
    <property type="evidence" value="ECO:0007669"/>
    <property type="project" value="InterPro"/>
</dbReference>
<dbReference type="EMBL" id="CADCVZ010000010">
    <property type="protein sequence ID" value="CAA9496403.1"/>
    <property type="molecule type" value="Genomic_DNA"/>
</dbReference>
<protein>
    <recommendedName>
        <fullName evidence="12">Type I secretion system ATPase</fullName>
    </recommendedName>
</protein>
<dbReference type="GO" id="GO:0140359">
    <property type="term" value="F:ABC-type transporter activity"/>
    <property type="evidence" value="ECO:0007669"/>
    <property type="project" value="InterPro"/>
</dbReference>
<dbReference type="GO" id="GO:0005886">
    <property type="term" value="C:plasma membrane"/>
    <property type="evidence" value="ECO:0007669"/>
    <property type="project" value="UniProtKB-SubCell"/>
</dbReference>
<dbReference type="PROSITE" id="PS00211">
    <property type="entry name" value="ABC_TRANSPORTER_1"/>
    <property type="match status" value="1"/>
</dbReference>
<evidence type="ECO:0000259" key="10">
    <source>
        <dbReference type="PROSITE" id="PS50929"/>
    </source>
</evidence>
<dbReference type="InterPro" id="IPR027417">
    <property type="entry name" value="P-loop_NTPase"/>
</dbReference>
<proteinExistence type="predicted"/>
<dbReference type="InterPro" id="IPR036640">
    <property type="entry name" value="ABC1_TM_sf"/>
</dbReference>
<evidence type="ECO:0008006" key="12">
    <source>
        <dbReference type="Google" id="ProtNLM"/>
    </source>
</evidence>
<dbReference type="GO" id="GO:0016887">
    <property type="term" value="F:ATP hydrolysis activity"/>
    <property type="evidence" value="ECO:0007669"/>
    <property type="project" value="InterPro"/>
</dbReference>
<dbReference type="InterPro" id="IPR017871">
    <property type="entry name" value="ABC_transporter-like_CS"/>
</dbReference>
<dbReference type="SUPFAM" id="SSF90123">
    <property type="entry name" value="ABC transporter transmembrane region"/>
    <property type="match status" value="1"/>
</dbReference>
<dbReference type="PROSITE" id="PS50929">
    <property type="entry name" value="ABC_TM1F"/>
    <property type="match status" value="1"/>
</dbReference>
<dbReference type="PANTHER" id="PTHR24221:SF248">
    <property type="entry name" value="ABC TRANSPORTER TRANSMEMBRANE REGION"/>
    <property type="match status" value="1"/>
</dbReference>
<dbReference type="GO" id="GO:0005524">
    <property type="term" value="F:ATP binding"/>
    <property type="evidence" value="ECO:0007669"/>
    <property type="project" value="UniProtKB-KW"/>
</dbReference>
<organism evidence="11">
    <name type="scientific">uncultured Sphingomonas sp</name>
    <dbReference type="NCBI Taxonomy" id="158754"/>
    <lineage>
        <taxon>Bacteria</taxon>
        <taxon>Pseudomonadati</taxon>
        <taxon>Pseudomonadota</taxon>
        <taxon>Alphaproteobacteria</taxon>
        <taxon>Sphingomonadales</taxon>
        <taxon>Sphingomonadaceae</taxon>
        <taxon>Sphingomonas</taxon>
        <taxon>environmental samples</taxon>
    </lineage>
</organism>
<reference evidence="11" key="1">
    <citation type="submission" date="2020-02" db="EMBL/GenBank/DDBJ databases">
        <authorList>
            <person name="Meier V. D."/>
        </authorList>
    </citation>
    <scope>NUCLEOTIDE SEQUENCE</scope>
    <source>
        <strain evidence="11">AVDCRST_MAG09</strain>
    </source>
</reference>
<dbReference type="AlphaFoldDB" id="A0A6J4SES4"/>
<keyword evidence="2 8" id="KW-0812">Transmembrane</keyword>
<evidence type="ECO:0000256" key="2">
    <source>
        <dbReference type="ARBA" id="ARBA00022692"/>
    </source>
</evidence>
<dbReference type="PROSITE" id="PS50893">
    <property type="entry name" value="ABC_TRANSPORTER_2"/>
    <property type="match status" value="1"/>
</dbReference>
<evidence type="ECO:0000256" key="7">
    <source>
        <dbReference type="SAM" id="MobiDB-lite"/>
    </source>
</evidence>
<feature type="transmembrane region" description="Helical" evidence="8">
    <location>
        <begin position="23"/>
        <end position="45"/>
    </location>
</feature>
<feature type="transmembrane region" description="Helical" evidence="8">
    <location>
        <begin position="130"/>
        <end position="150"/>
    </location>
</feature>
<evidence type="ECO:0000256" key="8">
    <source>
        <dbReference type="SAM" id="Phobius"/>
    </source>
</evidence>
<dbReference type="RefSeq" id="WP_294171977.1">
    <property type="nucleotide sequence ID" value="NZ_CADCVZ010000010.1"/>
</dbReference>
<accession>A0A6J4SES4</accession>
<dbReference type="SMART" id="SM00382">
    <property type="entry name" value="AAA"/>
    <property type="match status" value="1"/>
</dbReference>
<keyword evidence="4" id="KW-0067">ATP-binding</keyword>
<feature type="domain" description="ABC transmembrane type-1" evidence="10">
    <location>
        <begin position="26"/>
        <end position="301"/>
    </location>
</feature>
<dbReference type="InterPro" id="IPR003439">
    <property type="entry name" value="ABC_transporter-like_ATP-bd"/>
</dbReference>
<gene>
    <name evidence="11" type="ORF">AVDCRST_MAG09-432</name>
</gene>
<dbReference type="Pfam" id="PF00005">
    <property type="entry name" value="ABC_tran"/>
    <property type="match status" value="1"/>
</dbReference>
<evidence type="ECO:0000256" key="4">
    <source>
        <dbReference type="ARBA" id="ARBA00022840"/>
    </source>
</evidence>
<evidence type="ECO:0000259" key="9">
    <source>
        <dbReference type="PROSITE" id="PS50893"/>
    </source>
</evidence>
<keyword evidence="3" id="KW-0547">Nucleotide-binding</keyword>
<dbReference type="InterPro" id="IPR011527">
    <property type="entry name" value="ABC1_TM_dom"/>
</dbReference>
<dbReference type="Gene3D" id="1.20.1560.10">
    <property type="entry name" value="ABC transporter type 1, transmembrane domain"/>
    <property type="match status" value="1"/>
</dbReference>
<dbReference type="SUPFAM" id="SSF52540">
    <property type="entry name" value="P-loop containing nucleoside triphosphate hydrolases"/>
    <property type="match status" value="1"/>
</dbReference>
<feature type="transmembrane region" description="Helical" evidence="8">
    <location>
        <begin position="156"/>
        <end position="174"/>
    </location>
</feature>
<feature type="transmembrane region" description="Helical" evidence="8">
    <location>
        <begin position="256"/>
        <end position="282"/>
    </location>
</feature>
<comment type="subcellular location">
    <subcellularLocation>
        <location evidence="1">Cell membrane</location>
        <topology evidence="1">Multi-pass membrane protein</topology>
    </subcellularLocation>
</comment>
<dbReference type="InterPro" id="IPR010128">
    <property type="entry name" value="ATPase_T1SS_PrtD-like"/>
</dbReference>
<evidence type="ECO:0000256" key="6">
    <source>
        <dbReference type="ARBA" id="ARBA00023136"/>
    </source>
</evidence>
<evidence type="ECO:0000256" key="5">
    <source>
        <dbReference type="ARBA" id="ARBA00022989"/>
    </source>
</evidence>
<dbReference type="NCBIfam" id="TIGR01842">
    <property type="entry name" value="type_I_sec_PrtD"/>
    <property type="match status" value="1"/>
</dbReference>
<name>A0A6J4SES4_9SPHN</name>
<feature type="transmembrane region" description="Helical" evidence="8">
    <location>
        <begin position="51"/>
        <end position="74"/>
    </location>
</feature>
<feature type="domain" description="ABC transporter" evidence="9">
    <location>
        <begin position="332"/>
        <end position="573"/>
    </location>
</feature>
<evidence type="ECO:0000256" key="3">
    <source>
        <dbReference type="ARBA" id="ARBA00022741"/>
    </source>
</evidence>